<sequence>MSSHIQIGDITPRVQYDAAEDQLAFAYPFPVFAASDMEVYVGANLQADGYTVSGAGGSDGGTVTFDAPPRPAGAPATTVTLRRRVPLARTTDFQEGGAFRAKVINDELDRIVAGLQQLADDLARALTLAPTDSGTASTTLPSAEAARVLGWSADGGRLENKDLAALGAIQRADSDPLALAAEAAPGTAADVSRADHVHPLPEPAEIGAEPADAAILKADTAATLSVGYPATVHDLGETGSATLTPDITLGHMQKATVSGDFTLLAPAHKGAIWLSLTNDTSGGHSPAVSAYATVSGAYKADAGALNVFKITRDDGGSYLEILTP</sequence>
<name>A0A1G7U6N0_9PROT</name>
<dbReference type="RefSeq" id="WP_092614126.1">
    <property type="nucleotide sequence ID" value="NZ_FNCV01000001.1"/>
</dbReference>
<evidence type="ECO:0000313" key="1">
    <source>
        <dbReference type="EMBL" id="SDG43074.1"/>
    </source>
</evidence>
<gene>
    <name evidence="1" type="ORF">SAMN05421742_101225</name>
</gene>
<protein>
    <submittedName>
        <fullName evidence="1">Uncharacterized protein</fullName>
    </submittedName>
</protein>
<dbReference type="EMBL" id="FNCV01000001">
    <property type="protein sequence ID" value="SDG43074.1"/>
    <property type="molecule type" value="Genomic_DNA"/>
</dbReference>
<dbReference type="AlphaFoldDB" id="A0A1G7U6N0"/>
<keyword evidence="2" id="KW-1185">Reference proteome</keyword>
<dbReference type="Proteomes" id="UP000217076">
    <property type="component" value="Unassembled WGS sequence"/>
</dbReference>
<organism evidence="1 2">
    <name type="scientific">Roseospirillum parvum</name>
    <dbReference type="NCBI Taxonomy" id="83401"/>
    <lineage>
        <taxon>Bacteria</taxon>
        <taxon>Pseudomonadati</taxon>
        <taxon>Pseudomonadota</taxon>
        <taxon>Alphaproteobacteria</taxon>
        <taxon>Rhodospirillales</taxon>
        <taxon>Rhodospirillaceae</taxon>
        <taxon>Roseospirillum</taxon>
    </lineage>
</organism>
<proteinExistence type="predicted"/>
<reference evidence="2" key="1">
    <citation type="submission" date="2016-10" db="EMBL/GenBank/DDBJ databases">
        <authorList>
            <person name="Varghese N."/>
            <person name="Submissions S."/>
        </authorList>
    </citation>
    <scope>NUCLEOTIDE SEQUENCE [LARGE SCALE GENOMIC DNA]</scope>
    <source>
        <strain evidence="2">930I</strain>
    </source>
</reference>
<dbReference type="OrthoDB" id="5461292at2"/>
<dbReference type="STRING" id="83401.SAMN05421742_101225"/>
<accession>A0A1G7U6N0</accession>
<evidence type="ECO:0000313" key="2">
    <source>
        <dbReference type="Proteomes" id="UP000217076"/>
    </source>
</evidence>